<dbReference type="InterPro" id="IPR001249">
    <property type="entry name" value="AcCoA_biotinCC"/>
</dbReference>
<dbReference type="PANTHER" id="PTHR45266">
    <property type="entry name" value="OXALOACETATE DECARBOXYLASE ALPHA CHAIN"/>
    <property type="match status" value="1"/>
</dbReference>
<accession>A0A850HJ58</accession>
<dbReference type="UniPathway" id="UPA00094"/>
<keyword evidence="6 8" id="KW-0275">Fatty acid biosynthesis</keyword>
<dbReference type="NCBIfam" id="TIGR00531">
    <property type="entry name" value="BCCP"/>
    <property type="match status" value="1"/>
</dbReference>
<evidence type="ECO:0000256" key="7">
    <source>
        <dbReference type="ARBA" id="ARBA00023267"/>
    </source>
</evidence>
<comment type="pathway">
    <text evidence="1 8">Lipid metabolism; fatty acid biosynthesis.</text>
</comment>
<evidence type="ECO:0000313" key="13">
    <source>
        <dbReference type="Proteomes" id="UP000701680"/>
    </source>
</evidence>
<feature type="domain" description="Lipoyl-binding" evidence="9">
    <location>
        <begin position="62"/>
        <end position="146"/>
    </location>
</feature>
<dbReference type="InterPro" id="IPR001882">
    <property type="entry name" value="Biotin_BS"/>
</dbReference>
<evidence type="ECO:0000256" key="3">
    <source>
        <dbReference type="ARBA" id="ARBA00022516"/>
    </source>
</evidence>
<dbReference type="EMBL" id="JAAITX010000002">
    <property type="protein sequence ID" value="NVH58009.1"/>
    <property type="molecule type" value="Genomic_DNA"/>
</dbReference>
<keyword evidence="4 8" id="KW-0276">Fatty acid metabolism</keyword>
<dbReference type="Gene3D" id="2.40.50.100">
    <property type="match status" value="1"/>
</dbReference>
<comment type="function">
    <text evidence="8">This protein is a component of the acetyl coenzyme A carboxylase complex; first, biotin carboxylase catalyzes the carboxylation of the carrier protein and then the transcarboxylase transfers the carboxyl group to form malonyl-CoA.</text>
</comment>
<dbReference type="Proteomes" id="UP000701680">
    <property type="component" value="Unassembled WGS sequence"/>
</dbReference>
<evidence type="ECO:0000313" key="12">
    <source>
        <dbReference type="Proteomes" id="UP000528555"/>
    </source>
</evidence>
<dbReference type="PRINTS" id="PR01071">
    <property type="entry name" value="ACOABIOTINCC"/>
</dbReference>
<evidence type="ECO:0000313" key="11">
    <source>
        <dbReference type="EMBL" id="NVH58009.1"/>
    </source>
</evidence>
<comment type="caution">
    <text evidence="11">The sequence shown here is derived from an EMBL/GenBank/DDBJ whole genome shotgun (WGS) entry which is preliminary data.</text>
</comment>
<dbReference type="EMBL" id="JAAIUO010000002">
    <property type="protein sequence ID" value="NSK13904.1"/>
    <property type="molecule type" value="Genomic_DNA"/>
</dbReference>
<dbReference type="GO" id="GO:0009317">
    <property type="term" value="C:acetyl-CoA carboxylase complex"/>
    <property type="evidence" value="ECO:0007669"/>
    <property type="project" value="InterPro"/>
</dbReference>
<dbReference type="SUPFAM" id="SSF51230">
    <property type="entry name" value="Single hybrid motif"/>
    <property type="match status" value="1"/>
</dbReference>
<gene>
    <name evidence="11" type="primary">accB</name>
    <name evidence="11" type="ORF">G5A66_04950</name>
    <name evidence="10" type="ORF">G5A75_03250</name>
</gene>
<keyword evidence="3 8" id="KW-0444">Lipid biosynthesis</keyword>
<dbReference type="RefSeq" id="WP_173814352.1">
    <property type="nucleotide sequence ID" value="NZ_JAAITX010000002.1"/>
</dbReference>
<dbReference type="GO" id="GO:0003989">
    <property type="term" value="F:acetyl-CoA carboxylase activity"/>
    <property type="evidence" value="ECO:0007669"/>
    <property type="project" value="InterPro"/>
</dbReference>
<evidence type="ECO:0000256" key="5">
    <source>
        <dbReference type="ARBA" id="ARBA00023098"/>
    </source>
</evidence>
<evidence type="ECO:0000259" key="9">
    <source>
        <dbReference type="PROSITE" id="PS50968"/>
    </source>
</evidence>
<evidence type="ECO:0000313" key="10">
    <source>
        <dbReference type="EMBL" id="NSK13904.1"/>
    </source>
</evidence>
<reference evidence="11" key="2">
    <citation type="submission" date="2020-02" db="EMBL/GenBank/DDBJ databases">
        <authorList>
            <person name="Littmann E."/>
            <person name="Sorbara M."/>
        </authorList>
    </citation>
    <scope>NUCLEOTIDE SEQUENCE</scope>
    <source>
        <strain evidence="11">MSK.17.11</strain>
        <strain evidence="10">MSK.17.38</strain>
    </source>
</reference>
<dbReference type="PROSITE" id="PS00188">
    <property type="entry name" value="BIOTIN"/>
    <property type="match status" value="1"/>
</dbReference>
<sequence length="147" mass="16835">MEYEKMIELLREVNDSNLIEFELEDRDFRLKLKKESKSNENVVKAIENTSLENPADELKESKKEIERSKEHVITSPMVGIFHAYEGETETPYVQVGNQVEKGQIIGAVEAMKLINPLEADISGKITEILVDDGMLVEYDQPMFVMEV</sequence>
<keyword evidence="5 8" id="KW-0443">Lipid metabolism</keyword>
<evidence type="ECO:0000256" key="2">
    <source>
        <dbReference type="ARBA" id="ARBA00017562"/>
    </source>
</evidence>
<dbReference type="Pfam" id="PF00364">
    <property type="entry name" value="Biotin_lipoyl"/>
    <property type="match status" value="1"/>
</dbReference>
<dbReference type="AlphaFoldDB" id="A0A850HJ58"/>
<evidence type="ECO:0000256" key="1">
    <source>
        <dbReference type="ARBA" id="ARBA00005194"/>
    </source>
</evidence>
<dbReference type="InterPro" id="IPR050709">
    <property type="entry name" value="Biotin_Carboxyl_Carrier/Decarb"/>
</dbReference>
<dbReference type="CDD" id="cd06850">
    <property type="entry name" value="biotinyl_domain"/>
    <property type="match status" value="1"/>
</dbReference>
<dbReference type="PANTHER" id="PTHR45266:SF3">
    <property type="entry name" value="OXALOACETATE DECARBOXYLASE ALPHA CHAIN"/>
    <property type="match status" value="1"/>
</dbReference>
<dbReference type="InterPro" id="IPR011053">
    <property type="entry name" value="Single_hybrid_motif"/>
</dbReference>
<dbReference type="Proteomes" id="UP000528555">
    <property type="component" value="Unassembled WGS sequence"/>
</dbReference>
<dbReference type="InterPro" id="IPR000089">
    <property type="entry name" value="Biotin_lipoyl"/>
</dbReference>
<protein>
    <recommendedName>
        <fullName evidence="2 8">Biotin carboxyl carrier protein of acetyl-CoA carboxylase</fullName>
    </recommendedName>
</protein>
<dbReference type="GO" id="GO:0006633">
    <property type="term" value="P:fatty acid biosynthetic process"/>
    <property type="evidence" value="ECO:0007669"/>
    <property type="project" value="UniProtKB-UniPathway"/>
</dbReference>
<proteinExistence type="predicted"/>
<keyword evidence="12" id="KW-1185">Reference proteome</keyword>
<reference evidence="12 13" key="1">
    <citation type="journal article" date="2020" name="Cell Host Microbe">
        <title>Functional and Genomic Variation between Human-Derived Isolates of Lachnospiraceae Reveals Inter- and Intra-Species Diversity.</title>
        <authorList>
            <person name="Sorbara M.T."/>
            <person name="Littmann E.R."/>
            <person name="Fontana E."/>
            <person name="Moody T.U."/>
            <person name="Kohout C.E."/>
            <person name="Gjonbalaj M."/>
            <person name="Eaton V."/>
            <person name="Seok R."/>
            <person name="Leiner I.M."/>
            <person name="Pamer E.G."/>
        </authorList>
    </citation>
    <scope>NUCLEOTIDE SEQUENCE [LARGE SCALE GENOMIC DNA]</scope>
    <source>
        <strain evidence="11 12">MSK.17.11</strain>
        <strain evidence="10 13">MSK.17.38</strain>
    </source>
</reference>
<evidence type="ECO:0000256" key="6">
    <source>
        <dbReference type="ARBA" id="ARBA00023160"/>
    </source>
</evidence>
<evidence type="ECO:0000256" key="8">
    <source>
        <dbReference type="RuleBase" id="RU364072"/>
    </source>
</evidence>
<organism evidence="11 12">
    <name type="scientific">Dorea phocaeensis</name>
    <dbReference type="NCBI Taxonomy" id="2040291"/>
    <lineage>
        <taxon>Bacteria</taxon>
        <taxon>Bacillati</taxon>
        <taxon>Bacillota</taxon>
        <taxon>Clostridia</taxon>
        <taxon>Lachnospirales</taxon>
        <taxon>Lachnospiraceae</taxon>
        <taxon>Dorea</taxon>
    </lineage>
</organism>
<evidence type="ECO:0000256" key="4">
    <source>
        <dbReference type="ARBA" id="ARBA00022832"/>
    </source>
</evidence>
<dbReference type="PROSITE" id="PS50968">
    <property type="entry name" value="BIOTINYL_LIPOYL"/>
    <property type="match status" value="1"/>
</dbReference>
<keyword evidence="7 8" id="KW-0092">Biotin</keyword>
<name>A0A850HJ58_9FIRM</name>